<dbReference type="Pfam" id="PF10005">
    <property type="entry name" value="Zn_ribbon_DZR_6"/>
    <property type="match status" value="1"/>
</dbReference>
<accession>A0AAE6WV03</accession>
<protein>
    <recommendedName>
        <fullName evidence="1">Zinc-ribbon domain-containing protein</fullName>
    </recommendedName>
</protein>
<sequence length="363" mass="42707">MQLFKCSHCHQPVYFDNNYCTACQHLLGFDSSTMLMVALESNADGSILTEPDTQAKYRYCANAEYAVCNWVIPQEDPHDFCLACRLNRVIPNLNEPQYRLRWHKIELAKHRLVYSLLRWKLPLQSRQENPESGLAFDFKANPNSPDEPKVMTGHDNGVITLNIAEADDVERAMERKNMEELYRTLLGHFRHEIGHYYWDVLVDNTEFLEPCRQLFGDERMDYQEALDRHYHQGPPADWMERYISTYATMHPWEDWAETWAHYLHIVDVLETADSFGMQIHPHVVEERDDQFMTLVKRINPYYTCNFDEIYQAWLPVAFAMNSLNRSMGQDDFYPFLINPVVQQKLKFIHDVIQTTAGAQRKVA</sequence>
<name>A0AAE6WV03_9GAMM</name>
<evidence type="ECO:0000313" key="2">
    <source>
        <dbReference type="EMBL" id="QIC66922.1"/>
    </source>
</evidence>
<evidence type="ECO:0000313" key="3">
    <source>
        <dbReference type="Proteomes" id="UP000503505"/>
    </source>
</evidence>
<evidence type="ECO:0000259" key="1">
    <source>
        <dbReference type="Pfam" id="PF10005"/>
    </source>
</evidence>
<dbReference type="EMBL" id="CP044463">
    <property type="protein sequence ID" value="QIC66922.1"/>
    <property type="molecule type" value="Genomic_DNA"/>
</dbReference>
<dbReference type="PIRSF" id="PIRSF012641">
    <property type="entry name" value="UCP012641"/>
    <property type="match status" value="1"/>
</dbReference>
<dbReference type="Pfam" id="PF15887">
    <property type="entry name" value="Peptidase_Mx"/>
    <property type="match status" value="1"/>
</dbReference>
<dbReference type="Gene3D" id="3.40.390.70">
    <property type="match status" value="1"/>
</dbReference>
<dbReference type="RefSeq" id="WP_163165688.1">
    <property type="nucleotide sequence ID" value="NZ_CP044463.1"/>
</dbReference>
<feature type="domain" description="Zinc-ribbon" evidence="1">
    <location>
        <begin position="3"/>
        <end position="94"/>
    </location>
</feature>
<dbReference type="InterPro" id="IPR031321">
    <property type="entry name" value="UCP012641"/>
</dbReference>
<organism evidence="2 3">
    <name type="scientific">Acinetobacter schindleri</name>
    <dbReference type="NCBI Taxonomy" id="108981"/>
    <lineage>
        <taxon>Bacteria</taxon>
        <taxon>Pseudomonadati</taxon>
        <taxon>Pseudomonadota</taxon>
        <taxon>Gammaproteobacteria</taxon>
        <taxon>Moraxellales</taxon>
        <taxon>Moraxellaceae</taxon>
        <taxon>Acinetobacter</taxon>
    </lineage>
</organism>
<dbReference type="Proteomes" id="UP000503505">
    <property type="component" value="Chromosome"/>
</dbReference>
<dbReference type="AlphaFoldDB" id="A0AAE6WV03"/>
<proteinExistence type="predicted"/>
<dbReference type="InterPro" id="IPR011201">
    <property type="entry name" value="Zinc-ribbon_6_bact"/>
</dbReference>
<reference evidence="2 3" key="1">
    <citation type="submission" date="2019-09" db="EMBL/GenBank/DDBJ databases">
        <title>Non-baumannii Acinetobacter spp. carrying blaNDM-1 isolated in China.</title>
        <authorList>
            <person name="Cui C."/>
            <person name="Chen C."/>
            <person name="Sun J."/>
            <person name="Liu Y."/>
        </authorList>
    </citation>
    <scope>NUCLEOTIDE SEQUENCE [LARGE SCALE GENOMIC DNA]</scope>
    <source>
        <strain evidence="2 3">HZE23-1</strain>
    </source>
</reference>
<gene>
    <name evidence="2" type="ORF">FSC10_05920</name>
</gene>
<dbReference type="GeneID" id="58162815"/>